<evidence type="ECO:0000259" key="3">
    <source>
        <dbReference type="PROSITE" id="PS50015"/>
    </source>
</evidence>
<name>A0A388KKZ7_CHABU</name>
<evidence type="ECO:0000313" key="4">
    <source>
        <dbReference type="EMBL" id="GBG70731.1"/>
    </source>
</evidence>
<evidence type="ECO:0000256" key="2">
    <source>
        <dbReference type="SAM" id="MobiDB-lite"/>
    </source>
</evidence>
<keyword evidence="5" id="KW-1185">Reference proteome</keyword>
<dbReference type="PROSITE" id="PS50015">
    <property type="entry name" value="SAP_B"/>
    <property type="match status" value="1"/>
</dbReference>
<feature type="compositionally biased region" description="Acidic residues" evidence="2">
    <location>
        <begin position="249"/>
        <end position="258"/>
    </location>
</feature>
<dbReference type="PANTHER" id="PTHR36058:SF1">
    <property type="entry name" value="NUCLEOPHOSMIN"/>
    <property type="match status" value="1"/>
</dbReference>
<gene>
    <name evidence="4" type="ORF">CBR_g8029</name>
</gene>
<proteinExistence type="predicted"/>
<protein>
    <recommendedName>
        <fullName evidence="3">Saposin B-type domain-containing protein</fullName>
    </recommendedName>
</protein>
<organism evidence="4 5">
    <name type="scientific">Chara braunii</name>
    <name type="common">Braun's stonewort</name>
    <dbReference type="NCBI Taxonomy" id="69332"/>
    <lineage>
        <taxon>Eukaryota</taxon>
        <taxon>Viridiplantae</taxon>
        <taxon>Streptophyta</taxon>
        <taxon>Charophyceae</taxon>
        <taxon>Charales</taxon>
        <taxon>Characeae</taxon>
        <taxon>Chara</taxon>
    </lineage>
</organism>
<dbReference type="STRING" id="69332.A0A388KKZ7"/>
<dbReference type="EMBL" id="BFEA01000135">
    <property type="protein sequence ID" value="GBG70731.1"/>
    <property type="molecule type" value="Genomic_DNA"/>
</dbReference>
<reference evidence="4 5" key="1">
    <citation type="journal article" date="2018" name="Cell">
        <title>The Chara Genome: Secondary Complexity and Implications for Plant Terrestrialization.</title>
        <authorList>
            <person name="Nishiyama T."/>
            <person name="Sakayama H."/>
            <person name="Vries J.D."/>
            <person name="Buschmann H."/>
            <person name="Saint-Marcoux D."/>
            <person name="Ullrich K.K."/>
            <person name="Haas F.B."/>
            <person name="Vanderstraeten L."/>
            <person name="Becker D."/>
            <person name="Lang D."/>
            <person name="Vosolsobe S."/>
            <person name="Rombauts S."/>
            <person name="Wilhelmsson P.K.I."/>
            <person name="Janitza P."/>
            <person name="Kern R."/>
            <person name="Heyl A."/>
            <person name="Rumpler F."/>
            <person name="Villalobos L.I.A.C."/>
            <person name="Clay J.M."/>
            <person name="Skokan R."/>
            <person name="Toyoda A."/>
            <person name="Suzuki Y."/>
            <person name="Kagoshima H."/>
            <person name="Schijlen E."/>
            <person name="Tajeshwar N."/>
            <person name="Catarino B."/>
            <person name="Hetherington A.J."/>
            <person name="Saltykova A."/>
            <person name="Bonnot C."/>
            <person name="Breuninger H."/>
            <person name="Symeonidi A."/>
            <person name="Radhakrishnan G.V."/>
            <person name="Van Nieuwerburgh F."/>
            <person name="Deforce D."/>
            <person name="Chang C."/>
            <person name="Karol K.G."/>
            <person name="Hedrich R."/>
            <person name="Ulvskov P."/>
            <person name="Glockner G."/>
            <person name="Delwiche C.F."/>
            <person name="Petrasek J."/>
            <person name="Van de Peer Y."/>
            <person name="Friml J."/>
            <person name="Beilby M."/>
            <person name="Dolan L."/>
            <person name="Kohara Y."/>
            <person name="Sugano S."/>
            <person name="Fujiyama A."/>
            <person name="Delaux P.-M."/>
            <person name="Quint M."/>
            <person name="TheiBen G."/>
            <person name="Hagemann M."/>
            <person name="Harholt J."/>
            <person name="Dunand C."/>
            <person name="Zachgo S."/>
            <person name="Langdale J."/>
            <person name="Maumus F."/>
            <person name="Straeten D.V.D."/>
            <person name="Gould S.B."/>
            <person name="Rensing S.A."/>
        </authorList>
    </citation>
    <scope>NUCLEOTIDE SEQUENCE [LARGE SCALE GENOMIC DNA]</scope>
    <source>
        <strain evidence="4 5">S276</strain>
    </source>
</reference>
<evidence type="ECO:0000256" key="1">
    <source>
        <dbReference type="ARBA" id="ARBA00023157"/>
    </source>
</evidence>
<keyword evidence="1" id="KW-1015">Disulfide bond</keyword>
<dbReference type="AlphaFoldDB" id="A0A388KKZ7"/>
<dbReference type="Gramene" id="GBG70731">
    <property type="protein sequence ID" value="GBG70731"/>
    <property type="gene ID" value="CBR_g8029"/>
</dbReference>
<feature type="compositionally biased region" description="Basic and acidic residues" evidence="2">
    <location>
        <begin position="349"/>
        <end position="362"/>
    </location>
</feature>
<dbReference type="PROSITE" id="PS51257">
    <property type="entry name" value="PROKAR_LIPOPROTEIN"/>
    <property type="match status" value="1"/>
</dbReference>
<accession>A0A388KKZ7</accession>
<sequence>MKWGRGREGRWGLGVWGMMVTAMAMAWISCLLNCSLPMPTTVEAAGYDDAGKPEIWRNDLKYIRCDVCEEVSKQLARQVKAKREEYSHKKKKLTEYEIIELAERICQIDRVEGEWITKLDMVQDGDRIKLVEQEEPGVCNSECRTIQKACEEVVENHDTDVAELLFKGDTRRAAVSKLLCQKLSRACAGKTPPVPLDRSRGEAFVPKPKSQLEAERMMQTMKDSGMPGMKMYSREDLEKGRLGDLGLGSDDDDDDDGDSPLSFKDKLKHASKEDLIEMVKKHQAKTAKKASAAASKASKKWQEIAKKAVDNVVDYGRKASTHLSIFADHVLSWVKDRVAGVSQSSSGDVSDRSDGGGQHGEL</sequence>
<feature type="region of interest" description="Disordered" evidence="2">
    <location>
        <begin position="241"/>
        <end position="264"/>
    </location>
</feature>
<evidence type="ECO:0000313" key="5">
    <source>
        <dbReference type="Proteomes" id="UP000265515"/>
    </source>
</evidence>
<comment type="caution">
    <text evidence="4">The sequence shown here is derived from an EMBL/GenBank/DDBJ whole genome shotgun (WGS) entry which is preliminary data.</text>
</comment>
<dbReference type="InterPro" id="IPR008139">
    <property type="entry name" value="SaposinB_dom"/>
</dbReference>
<dbReference type="PANTHER" id="PTHR36058">
    <property type="entry name" value="NUCLEOPHOSMIN"/>
    <property type="match status" value="1"/>
</dbReference>
<dbReference type="OMA" id="ECRTIER"/>
<feature type="region of interest" description="Disordered" evidence="2">
    <location>
        <begin position="340"/>
        <end position="362"/>
    </location>
</feature>
<feature type="domain" description="Saposin B-type" evidence="3">
    <location>
        <begin position="61"/>
        <end position="191"/>
    </location>
</feature>
<dbReference type="OrthoDB" id="202851at2759"/>
<dbReference type="Proteomes" id="UP000265515">
    <property type="component" value="Unassembled WGS sequence"/>
</dbReference>